<dbReference type="PANTHER" id="PTHR36959:SF2">
    <property type="entry name" value="ALTERED INHERITANCE OF MITOCHONDRIA PROTEIN 24, MITOCHONDRIAL"/>
    <property type="match status" value="1"/>
</dbReference>
<proteinExistence type="inferred from homology"/>
<dbReference type="Gene3D" id="3.60.160.10">
    <property type="entry name" value="Mitochondrial biogenesis AIM24"/>
    <property type="match status" value="1"/>
</dbReference>
<keyword evidence="8" id="KW-1185">Reference proteome</keyword>
<dbReference type="GO" id="GO:0007007">
    <property type="term" value="P:inner mitochondrial membrane organization"/>
    <property type="evidence" value="ECO:0007669"/>
    <property type="project" value="TreeGrafter"/>
</dbReference>
<dbReference type="VEuPathDB" id="FungiDB:PHYBLDRAFT_180913"/>
<dbReference type="Pfam" id="PF01987">
    <property type="entry name" value="AIM24"/>
    <property type="match status" value="1"/>
</dbReference>
<dbReference type="EMBL" id="KV440978">
    <property type="protein sequence ID" value="OAD74683.1"/>
    <property type="molecule type" value="Genomic_DNA"/>
</dbReference>
<evidence type="ECO:0000313" key="7">
    <source>
        <dbReference type="EMBL" id="OAD74683.1"/>
    </source>
</evidence>
<accession>A0A162UF65</accession>
<dbReference type="STRING" id="763407.A0A162UF65"/>
<dbReference type="InterPro" id="IPR002838">
    <property type="entry name" value="AIM24"/>
</dbReference>
<dbReference type="Proteomes" id="UP000077315">
    <property type="component" value="Unassembled WGS sequence"/>
</dbReference>
<dbReference type="RefSeq" id="XP_018292723.1">
    <property type="nucleotide sequence ID" value="XM_018438381.1"/>
</dbReference>
<evidence type="ECO:0000256" key="2">
    <source>
        <dbReference type="ARBA" id="ARBA00009322"/>
    </source>
</evidence>
<evidence type="ECO:0000256" key="1">
    <source>
        <dbReference type="ARBA" id="ARBA00004173"/>
    </source>
</evidence>
<dbReference type="InParanoid" id="A0A162UF65"/>
<comment type="similarity">
    <text evidence="2 6">Belongs to the AIM24 family.</text>
</comment>
<evidence type="ECO:0000256" key="6">
    <source>
        <dbReference type="RuleBase" id="RU363045"/>
    </source>
</evidence>
<evidence type="ECO:0000313" key="8">
    <source>
        <dbReference type="Proteomes" id="UP000077315"/>
    </source>
</evidence>
<protein>
    <recommendedName>
        <fullName evidence="3 6">Altered inheritance of mitochondria protein 24, mitochondrial</fullName>
    </recommendedName>
</protein>
<evidence type="ECO:0000256" key="5">
    <source>
        <dbReference type="ARBA" id="ARBA00023128"/>
    </source>
</evidence>
<evidence type="ECO:0000256" key="3">
    <source>
        <dbReference type="ARBA" id="ARBA00013287"/>
    </source>
</evidence>
<dbReference type="SUPFAM" id="SSF51219">
    <property type="entry name" value="TRAP-like"/>
    <property type="match status" value="1"/>
</dbReference>
<evidence type="ECO:0000256" key="4">
    <source>
        <dbReference type="ARBA" id="ARBA00022946"/>
    </source>
</evidence>
<dbReference type="InterPro" id="IPR016031">
    <property type="entry name" value="Trp_RNA-bd_attenuator-like_dom"/>
</dbReference>
<sequence>MHPRLSSLSSFSAKTVLKRVQATTPRTYVALAFNENSSQNLFGKAPTVDRSLKSFQYSSTPNVSSAISSVGPEALGIDSTEPTFEVVSSGVGSALLIKLPPDTEITAATGSAIGSSSKITSKLTLDGNVLNAASKSLIGSPVFHQKFYTRHSAGDILLSPQRMGEIAVIELKGSGKHILRRDAFLAKTEKVTLELGLEGVKGRDTGLVNKIVNTVTGPGTIAISHYGGLYRFSLGAGEEYLANPRNLIMWDRRTNPTKLHPANPIVPSPRSPLRKYAFVRHVVDSPSLQTKLQYINSVSKTLRNYILGAPDFVRLKGPGDFYLSSRVEPRFEKSRLMNALAGMNDSAVQLFEQSAVFPSPPEQTAKINQIKKSNVGYASQKSTQGEVSYYAEVGPKSKVLFIPAKQSESV</sequence>
<reference evidence="8" key="1">
    <citation type="submission" date="2015-06" db="EMBL/GenBank/DDBJ databases">
        <title>Expansion of signal transduction pathways in fungi by whole-genome duplication.</title>
        <authorList>
            <consortium name="DOE Joint Genome Institute"/>
            <person name="Corrochano L.M."/>
            <person name="Kuo A."/>
            <person name="Marcet-Houben M."/>
            <person name="Polaino S."/>
            <person name="Salamov A."/>
            <person name="Villalobos J.M."/>
            <person name="Alvarez M.I."/>
            <person name="Avalos J."/>
            <person name="Benito E.P."/>
            <person name="Benoit I."/>
            <person name="Burger G."/>
            <person name="Camino L.P."/>
            <person name="Canovas D."/>
            <person name="Cerda-Olmedo E."/>
            <person name="Cheng J.-F."/>
            <person name="Dominguez A."/>
            <person name="Elias M."/>
            <person name="Eslava A.P."/>
            <person name="Glaser F."/>
            <person name="Grimwood J."/>
            <person name="Gutierrez G."/>
            <person name="Heitman J."/>
            <person name="Henrissat B."/>
            <person name="Iturriaga E.A."/>
            <person name="Lang B.F."/>
            <person name="Lavin J.L."/>
            <person name="Lee S."/>
            <person name="Li W."/>
            <person name="Lindquist E."/>
            <person name="Lopez-Garcia S."/>
            <person name="Luque E.M."/>
            <person name="Marcos A.T."/>
            <person name="Martin J."/>
            <person name="McCluskey K."/>
            <person name="Medina H.R."/>
            <person name="Miralles-Duran A."/>
            <person name="Miyazaki A."/>
            <person name="Munoz-Torres E."/>
            <person name="Oguiza J.A."/>
            <person name="Ohm R."/>
            <person name="Olmedo M."/>
            <person name="Orejas M."/>
            <person name="Ortiz-Castellanos L."/>
            <person name="Pisabarro A.G."/>
            <person name="Rodriguez-Romero J."/>
            <person name="Ruiz-Herrera J."/>
            <person name="Ruiz-Vazquez R."/>
            <person name="Sanz C."/>
            <person name="Schackwitz W."/>
            <person name="Schmutz J."/>
            <person name="Shahriari M."/>
            <person name="Shelest E."/>
            <person name="Silva-Franco F."/>
            <person name="Soanes D."/>
            <person name="Syed K."/>
            <person name="Tagua V.G."/>
            <person name="Talbot N.J."/>
            <person name="Thon M."/>
            <person name="De vries R.P."/>
            <person name="Wiebenga A."/>
            <person name="Yadav J.S."/>
            <person name="Braun E.L."/>
            <person name="Baker S."/>
            <person name="Garre V."/>
            <person name="Horwitz B."/>
            <person name="Torres-Martinez S."/>
            <person name="Idnurm A."/>
            <person name="Herrera-Estrella A."/>
            <person name="Gabaldon T."/>
            <person name="Grigoriev I.V."/>
        </authorList>
    </citation>
    <scope>NUCLEOTIDE SEQUENCE [LARGE SCALE GENOMIC DNA]</scope>
    <source>
        <strain evidence="8">NRRL 1555(-)</strain>
    </source>
</reference>
<gene>
    <name evidence="7" type="ORF">PHYBLDRAFT_180913</name>
</gene>
<organism evidence="7 8">
    <name type="scientific">Phycomyces blakesleeanus (strain ATCC 8743b / DSM 1359 / FGSC 10004 / NBRC 33097 / NRRL 1555)</name>
    <dbReference type="NCBI Taxonomy" id="763407"/>
    <lineage>
        <taxon>Eukaryota</taxon>
        <taxon>Fungi</taxon>
        <taxon>Fungi incertae sedis</taxon>
        <taxon>Mucoromycota</taxon>
        <taxon>Mucoromycotina</taxon>
        <taxon>Mucoromycetes</taxon>
        <taxon>Mucorales</taxon>
        <taxon>Phycomycetaceae</taxon>
        <taxon>Phycomyces</taxon>
    </lineage>
</organism>
<dbReference type="GeneID" id="28999287"/>
<keyword evidence="4" id="KW-0809">Transit peptide</keyword>
<keyword evidence="5 6" id="KW-0496">Mitochondrion</keyword>
<dbReference type="OrthoDB" id="1705416at2759"/>
<name>A0A162UF65_PHYB8</name>
<dbReference type="PANTHER" id="PTHR36959">
    <property type="entry name" value="ALTERED INHERITANCE OF MITOCHONDRIA PROTEIN 24, MITOCHONDRIAL"/>
    <property type="match status" value="1"/>
</dbReference>
<dbReference type="AlphaFoldDB" id="A0A162UF65"/>
<comment type="subcellular location">
    <subcellularLocation>
        <location evidence="1 6">Mitochondrion</location>
    </subcellularLocation>
</comment>
<dbReference type="InterPro" id="IPR036983">
    <property type="entry name" value="AIM24_sf"/>
</dbReference>
<dbReference type="GO" id="GO:0005743">
    <property type="term" value="C:mitochondrial inner membrane"/>
    <property type="evidence" value="ECO:0007669"/>
    <property type="project" value="TreeGrafter"/>
</dbReference>